<proteinExistence type="predicted"/>
<reference evidence="2 3" key="1">
    <citation type="submission" date="2020-03" db="EMBL/GenBank/DDBJ databases">
        <title>Draft genome of Streptomyces sp. ventii, isolated from the Axial Seamount in the Pacific Ocean, and resequencing of the two type strains Streptomyces lonarensis strain NCL 716 and Streptomyces bohaiensis strain 11A07.</title>
        <authorList>
            <person name="Loughran R.M."/>
            <person name="Pfannmuller K.M."/>
            <person name="Wasson B.J."/>
            <person name="Deadmond M.C."/>
            <person name="Paddock B.E."/>
            <person name="Koyack M.J."/>
            <person name="Gallegos D.A."/>
            <person name="Mitchell E.A."/>
            <person name="Ushijima B."/>
            <person name="Saw J.H."/>
            <person name="Mcphail K.L."/>
            <person name="Videau P."/>
        </authorList>
    </citation>
    <scope>NUCLEOTIDE SEQUENCE [LARGE SCALE GENOMIC DNA]</scope>
    <source>
        <strain evidence="2 3">NCL716</strain>
    </source>
</reference>
<comment type="caution">
    <text evidence="2">The sequence shown here is derived from an EMBL/GenBank/DDBJ whole genome shotgun (WGS) entry which is preliminary data.</text>
</comment>
<keyword evidence="1" id="KW-0472">Membrane</keyword>
<dbReference type="AlphaFoldDB" id="A0A7X6CZH5"/>
<dbReference type="EMBL" id="JAAVJD010000036">
    <property type="protein sequence ID" value="NJQ05409.1"/>
    <property type="molecule type" value="Genomic_DNA"/>
</dbReference>
<feature type="transmembrane region" description="Helical" evidence="1">
    <location>
        <begin position="45"/>
        <end position="65"/>
    </location>
</feature>
<keyword evidence="1" id="KW-1133">Transmembrane helix</keyword>
<keyword evidence="1" id="KW-0812">Transmembrane</keyword>
<gene>
    <name evidence="2" type="ORF">HCN56_07410</name>
</gene>
<protein>
    <submittedName>
        <fullName evidence="2">Uncharacterized protein</fullName>
    </submittedName>
</protein>
<organism evidence="2 3">
    <name type="scientific">Streptomyces lonarensis</name>
    <dbReference type="NCBI Taxonomy" id="700599"/>
    <lineage>
        <taxon>Bacteria</taxon>
        <taxon>Bacillati</taxon>
        <taxon>Actinomycetota</taxon>
        <taxon>Actinomycetes</taxon>
        <taxon>Kitasatosporales</taxon>
        <taxon>Streptomycetaceae</taxon>
        <taxon>Streptomyces</taxon>
    </lineage>
</organism>
<dbReference type="Proteomes" id="UP000578686">
    <property type="component" value="Unassembled WGS sequence"/>
</dbReference>
<dbReference type="RefSeq" id="WP_167968696.1">
    <property type="nucleotide sequence ID" value="NZ_BHZG01000379.1"/>
</dbReference>
<name>A0A7X6CZH5_9ACTN</name>
<keyword evidence="3" id="KW-1185">Reference proteome</keyword>
<evidence type="ECO:0000313" key="2">
    <source>
        <dbReference type="EMBL" id="NJQ05409.1"/>
    </source>
</evidence>
<accession>A0A7X6CZH5</accession>
<feature type="transmembrane region" description="Helical" evidence="1">
    <location>
        <begin position="21"/>
        <end position="39"/>
    </location>
</feature>
<evidence type="ECO:0000313" key="3">
    <source>
        <dbReference type="Proteomes" id="UP000578686"/>
    </source>
</evidence>
<sequence length="88" mass="9793">MASKRFPLGKTYAKVVRLSRWFYLLWALVWLLLLGAALVSEETGVAIPAFFTAAFLLFAALAQYVTRRDTQARADTSARDQRQAPGTA</sequence>
<evidence type="ECO:0000256" key="1">
    <source>
        <dbReference type="SAM" id="Phobius"/>
    </source>
</evidence>